<gene>
    <name evidence="1" type="ORF">SAMN03097721_01778</name>
</gene>
<comment type="caution">
    <text evidence="1">The sequence shown here is derived from an EMBL/GenBank/DDBJ whole genome shotgun (WGS) entry which is preliminary data.</text>
</comment>
<reference evidence="1 2" key="1">
    <citation type="submission" date="2016-11" db="EMBL/GenBank/DDBJ databases">
        <authorList>
            <person name="Varghese N."/>
            <person name="Submissions S."/>
        </authorList>
    </citation>
    <scope>NUCLEOTIDE SEQUENCE [LARGE SCALE GENOMIC DNA]</scope>
    <source>
        <strain evidence="1 2">NFIX07</strain>
    </source>
</reference>
<sequence>MLDGDEVFELFSDGNRKGLRKVNNLHQEIDKMINTSVPYLKNMITKNGKYNYGYFPHFDKKINFYNILRHSSSTYALIEDLNYLNQSIEPVEKAIDYIIDNYIYEQDGRGYVFDNTENSNEINLGQNASFIFAVCEYLKKNKNKRYLNTTQKVAKVYWP</sequence>
<dbReference type="Proteomes" id="UP000182665">
    <property type="component" value="Unassembled WGS sequence"/>
</dbReference>
<evidence type="ECO:0000313" key="2">
    <source>
        <dbReference type="Proteomes" id="UP000182665"/>
    </source>
</evidence>
<evidence type="ECO:0000313" key="1">
    <source>
        <dbReference type="EMBL" id="SFZ77402.1"/>
    </source>
</evidence>
<proteinExistence type="predicted"/>
<dbReference type="EMBL" id="FPKT01000005">
    <property type="protein sequence ID" value="SFZ77402.1"/>
    <property type="molecule type" value="Genomic_DNA"/>
</dbReference>
<name>A0ABY1H853_9STAP</name>
<accession>A0ABY1H853</accession>
<protein>
    <recommendedName>
        <fullName evidence="3">Poly (Glycerol-phosphate) alpha-glucosyltransferase</fullName>
    </recommendedName>
</protein>
<organism evidence="1 2">
    <name type="scientific">Staphylococcus pasteuri</name>
    <dbReference type="NCBI Taxonomy" id="45972"/>
    <lineage>
        <taxon>Bacteria</taxon>
        <taxon>Bacillati</taxon>
        <taxon>Bacillota</taxon>
        <taxon>Bacilli</taxon>
        <taxon>Bacillales</taxon>
        <taxon>Staphylococcaceae</taxon>
        <taxon>Staphylococcus</taxon>
    </lineage>
</organism>
<keyword evidence="2" id="KW-1185">Reference proteome</keyword>
<evidence type="ECO:0008006" key="3">
    <source>
        <dbReference type="Google" id="ProtNLM"/>
    </source>
</evidence>